<sequence length="62" mass="6406">MTPTPSLYFSLISPPLSCFLGISEAPAVQSLSSPNTDNTSNNSESNGVKDSSDSIANAKSVE</sequence>
<feature type="compositionally biased region" description="Polar residues" evidence="1">
    <location>
        <begin position="53"/>
        <end position="62"/>
    </location>
</feature>
<feature type="compositionally biased region" description="Low complexity" evidence="1">
    <location>
        <begin position="30"/>
        <end position="46"/>
    </location>
</feature>
<proteinExistence type="predicted"/>
<dbReference type="Proteomes" id="UP000824120">
    <property type="component" value="Chromosome 6"/>
</dbReference>
<accession>A0A9J5YN51</accession>
<feature type="region of interest" description="Disordered" evidence="1">
    <location>
        <begin position="29"/>
        <end position="62"/>
    </location>
</feature>
<keyword evidence="3" id="KW-1185">Reference proteome</keyword>
<reference evidence="2 3" key="1">
    <citation type="submission" date="2020-09" db="EMBL/GenBank/DDBJ databases">
        <title>De no assembly of potato wild relative species, Solanum commersonii.</title>
        <authorList>
            <person name="Cho K."/>
        </authorList>
    </citation>
    <scope>NUCLEOTIDE SEQUENCE [LARGE SCALE GENOMIC DNA]</scope>
    <source>
        <strain evidence="2">LZ3.2</strain>
        <tissue evidence="2">Leaf</tissue>
    </source>
</reference>
<evidence type="ECO:0000313" key="2">
    <source>
        <dbReference type="EMBL" id="KAG5602171.1"/>
    </source>
</evidence>
<dbReference type="EMBL" id="JACXVP010000006">
    <property type="protein sequence ID" value="KAG5602171.1"/>
    <property type="molecule type" value="Genomic_DNA"/>
</dbReference>
<organism evidence="2 3">
    <name type="scientific">Solanum commersonii</name>
    <name type="common">Commerson's wild potato</name>
    <name type="synonym">Commerson's nightshade</name>
    <dbReference type="NCBI Taxonomy" id="4109"/>
    <lineage>
        <taxon>Eukaryota</taxon>
        <taxon>Viridiplantae</taxon>
        <taxon>Streptophyta</taxon>
        <taxon>Embryophyta</taxon>
        <taxon>Tracheophyta</taxon>
        <taxon>Spermatophyta</taxon>
        <taxon>Magnoliopsida</taxon>
        <taxon>eudicotyledons</taxon>
        <taxon>Gunneridae</taxon>
        <taxon>Pentapetalae</taxon>
        <taxon>asterids</taxon>
        <taxon>lamiids</taxon>
        <taxon>Solanales</taxon>
        <taxon>Solanaceae</taxon>
        <taxon>Solanoideae</taxon>
        <taxon>Solaneae</taxon>
        <taxon>Solanum</taxon>
    </lineage>
</organism>
<evidence type="ECO:0000256" key="1">
    <source>
        <dbReference type="SAM" id="MobiDB-lite"/>
    </source>
</evidence>
<evidence type="ECO:0000313" key="3">
    <source>
        <dbReference type="Proteomes" id="UP000824120"/>
    </source>
</evidence>
<protein>
    <submittedName>
        <fullName evidence="2">Uncharacterized protein</fullName>
    </submittedName>
</protein>
<gene>
    <name evidence="2" type="ORF">H5410_033541</name>
</gene>
<dbReference type="AlphaFoldDB" id="A0A9J5YN51"/>
<name>A0A9J5YN51_SOLCO</name>
<comment type="caution">
    <text evidence="2">The sequence shown here is derived from an EMBL/GenBank/DDBJ whole genome shotgun (WGS) entry which is preliminary data.</text>
</comment>